<evidence type="ECO:0000313" key="5">
    <source>
        <dbReference type="Proteomes" id="UP000094801"/>
    </source>
</evidence>
<dbReference type="STRING" id="983967.A0A1E4T684"/>
<reference evidence="5" key="1">
    <citation type="submission" date="2016-04" db="EMBL/GenBank/DDBJ databases">
        <title>Comparative genomics of biotechnologically important yeasts.</title>
        <authorList>
            <consortium name="DOE Joint Genome Institute"/>
            <person name="Riley R."/>
            <person name="Haridas S."/>
            <person name="Wolfe K.H."/>
            <person name="Lopes M.R."/>
            <person name="Hittinger C.T."/>
            <person name="Goker M."/>
            <person name="Salamov A."/>
            <person name="Wisecaver J."/>
            <person name="Long T.M."/>
            <person name="Aerts A.L."/>
            <person name="Barry K."/>
            <person name="Choi C."/>
            <person name="Clum A."/>
            <person name="Coughlan A.Y."/>
            <person name="Deshpande S."/>
            <person name="Douglass A.P."/>
            <person name="Hanson S.J."/>
            <person name="Klenk H.-P."/>
            <person name="Labutti K."/>
            <person name="Lapidus A."/>
            <person name="Lindquist E."/>
            <person name="Lipzen A."/>
            <person name="Meier-Kolthoff J.P."/>
            <person name="Ohm R.A."/>
            <person name="Otillar R.P."/>
            <person name="Pangilinan J."/>
            <person name="Peng Y."/>
            <person name="Rokas A."/>
            <person name="Rosa C.A."/>
            <person name="Scheuner C."/>
            <person name="Sibirny A.A."/>
            <person name="Slot J.C."/>
            <person name="Stielow J.B."/>
            <person name="Sun H."/>
            <person name="Kurtzman C.P."/>
            <person name="Blackwell M."/>
            <person name="Grigoriev I.V."/>
            <person name="Jeffries T.W."/>
        </authorList>
    </citation>
    <scope>NUCLEOTIDE SEQUENCE [LARGE SCALE GENOMIC DNA]</scope>
    <source>
        <strain evidence="5">NRRL YB-2248</strain>
    </source>
</reference>
<dbReference type="PANTHER" id="PTHR48070">
    <property type="entry name" value="ESTERASE OVCA2"/>
    <property type="match status" value="1"/>
</dbReference>
<dbReference type="PANTHER" id="PTHR48070:SF6">
    <property type="entry name" value="ESTERASE OVCA2"/>
    <property type="match status" value="1"/>
</dbReference>
<accession>A0A1E4T684</accession>
<dbReference type="InterPro" id="IPR029058">
    <property type="entry name" value="AB_hydrolase_fold"/>
</dbReference>
<dbReference type="EMBL" id="KV453848">
    <property type="protein sequence ID" value="ODV87269.1"/>
    <property type="molecule type" value="Genomic_DNA"/>
</dbReference>
<dbReference type="AlphaFoldDB" id="A0A1E4T684"/>
<feature type="domain" description="Serine hydrolase" evidence="3">
    <location>
        <begin position="7"/>
        <end position="206"/>
    </location>
</feature>
<gene>
    <name evidence="4" type="ORF">CANARDRAFT_229632</name>
</gene>
<proteinExistence type="predicted"/>
<dbReference type="GO" id="GO:0005634">
    <property type="term" value="C:nucleus"/>
    <property type="evidence" value="ECO:0007669"/>
    <property type="project" value="TreeGrafter"/>
</dbReference>
<dbReference type="Proteomes" id="UP000094801">
    <property type="component" value="Unassembled WGS sequence"/>
</dbReference>
<keyword evidence="1" id="KW-0378">Hydrolase</keyword>
<evidence type="ECO:0000256" key="2">
    <source>
        <dbReference type="SAM" id="MobiDB-lite"/>
    </source>
</evidence>
<keyword evidence="5" id="KW-1185">Reference proteome</keyword>
<dbReference type="Gene3D" id="3.40.50.1820">
    <property type="entry name" value="alpha/beta hydrolase"/>
    <property type="match status" value="1"/>
</dbReference>
<evidence type="ECO:0000259" key="3">
    <source>
        <dbReference type="Pfam" id="PF03959"/>
    </source>
</evidence>
<sequence>MSAKAIKGTILCLHGFAQNGPTFSAKASGIRKALKKVGYHTIFINGPIELAAADLPFAASSLGADDKSEESNYRGWFYTTEDYEVQPAFDAIKDSYKEHGPFVGLIGFSQGAGLAALIMNDFAKIVGSESADEELKFGIIYSGFKVKPEKYQHYYQPSIKKPMLHIYGELDTLVSSDRSQALVDLCDFATVLKHPGGHYVPNQKDLLKREVAWVENVMNGGTGQLEEPKEKTEEDEKKELEKLNEEMDKLSTK</sequence>
<dbReference type="Pfam" id="PF03959">
    <property type="entry name" value="FSH1"/>
    <property type="match status" value="1"/>
</dbReference>
<evidence type="ECO:0000313" key="4">
    <source>
        <dbReference type="EMBL" id="ODV87269.1"/>
    </source>
</evidence>
<name>A0A1E4T684_9ASCO</name>
<evidence type="ECO:0000256" key="1">
    <source>
        <dbReference type="ARBA" id="ARBA00022801"/>
    </source>
</evidence>
<dbReference type="InterPro" id="IPR050593">
    <property type="entry name" value="LovG"/>
</dbReference>
<dbReference type="SUPFAM" id="SSF53474">
    <property type="entry name" value="alpha/beta-Hydrolases"/>
    <property type="match status" value="1"/>
</dbReference>
<feature type="compositionally biased region" description="Basic and acidic residues" evidence="2">
    <location>
        <begin position="226"/>
        <end position="253"/>
    </location>
</feature>
<dbReference type="InterPro" id="IPR005645">
    <property type="entry name" value="FSH-like_dom"/>
</dbReference>
<organism evidence="4 5">
    <name type="scientific">[Candida] arabinofermentans NRRL YB-2248</name>
    <dbReference type="NCBI Taxonomy" id="983967"/>
    <lineage>
        <taxon>Eukaryota</taxon>
        <taxon>Fungi</taxon>
        <taxon>Dikarya</taxon>
        <taxon>Ascomycota</taxon>
        <taxon>Saccharomycotina</taxon>
        <taxon>Pichiomycetes</taxon>
        <taxon>Pichiales</taxon>
        <taxon>Pichiaceae</taxon>
        <taxon>Ogataea</taxon>
        <taxon>Ogataea/Candida clade</taxon>
    </lineage>
</organism>
<dbReference type="GO" id="GO:0016787">
    <property type="term" value="F:hydrolase activity"/>
    <property type="evidence" value="ECO:0007669"/>
    <property type="project" value="UniProtKB-KW"/>
</dbReference>
<dbReference type="GO" id="GO:0005737">
    <property type="term" value="C:cytoplasm"/>
    <property type="evidence" value="ECO:0007669"/>
    <property type="project" value="TreeGrafter"/>
</dbReference>
<protein>
    <recommendedName>
        <fullName evidence="3">Serine hydrolase domain-containing protein</fullName>
    </recommendedName>
</protein>
<dbReference type="OrthoDB" id="2094269at2759"/>
<feature type="region of interest" description="Disordered" evidence="2">
    <location>
        <begin position="219"/>
        <end position="253"/>
    </location>
</feature>